<evidence type="ECO:0008006" key="3">
    <source>
        <dbReference type="Google" id="ProtNLM"/>
    </source>
</evidence>
<sequence length="284" mass="30040">MREQNLPRCACGSGVEPAGGTKRIIFACAGASNAGQVSNEAAVQLTKEGYGNIACTASLAVGTPSTRKNVEEADEVIVIDGCPVGCARQIIERTGITPDQEIVVTDLGIKKGGSLDLSEEDVETVVSAAWEGRGRETRKQRPEPSGGCGCGCGGSMETLVVEWRHIGSNVEETCERCGETGRTVMGVVEEIRPILEEEGITVRFVETVLPDEAIAESNSILFNGVLLEDLIEGMEVTSTPCCSCACITGQDDAECRAVKYNGERYEAIPPELIARAALKALGLE</sequence>
<proteinExistence type="predicted"/>
<dbReference type="GeneID" id="13355311"/>
<keyword evidence="2" id="KW-1185">Reference proteome</keyword>
<dbReference type="InterPro" id="IPR014958">
    <property type="entry name" value="DGC"/>
</dbReference>
<dbReference type="Pfam" id="PF10865">
    <property type="entry name" value="DUF2703"/>
    <property type="match status" value="1"/>
</dbReference>
<dbReference type="AlphaFoldDB" id="I7J6Y4"/>
<evidence type="ECO:0000313" key="1">
    <source>
        <dbReference type="EMBL" id="CCJ34938.1"/>
    </source>
</evidence>
<organism evidence="1 2">
    <name type="scientific">Methanoculleus bourgensis (strain ATCC 43281 / DSM 3045 / OCM 15 / MS2)</name>
    <name type="common">Methanogenium bourgense</name>
    <dbReference type="NCBI Taxonomy" id="1201294"/>
    <lineage>
        <taxon>Archaea</taxon>
        <taxon>Methanobacteriati</taxon>
        <taxon>Methanobacteriota</taxon>
        <taxon>Stenosarchaea group</taxon>
        <taxon>Methanomicrobia</taxon>
        <taxon>Methanomicrobiales</taxon>
        <taxon>Methanomicrobiaceae</taxon>
        <taxon>Methanoculleus</taxon>
    </lineage>
</organism>
<dbReference type="Pfam" id="PF08859">
    <property type="entry name" value="DGC"/>
    <property type="match status" value="1"/>
</dbReference>
<name>I7J6Y4_METBM</name>
<dbReference type="EMBL" id="HE964772">
    <property type="protein sequence ID" value="CCJ34938.1"/>
    <property type="molecule type" value="Genomic_DNA"/>
</dbReference>
<protein>
    <recommendedName>
        <fullName evidence="3">Zinc-binding protein</fullName>
    </recommendedName>
</protein>
<evidence type="ECO:0000313" key="2">
    <source>
        <dbReference type="Proteomes" id="UP000009007"/>
    </source>
</evidence>
<reference evidence="2" key="1">
    <citation type="journal article" date="2012" name="J. Bacteriol.">
        <title>Complete genome sequence of the hydrogenotrophic, methanogenic archaeon Methanoculleus bourgensis strain MS2T, isolated from a sewage sludge digester.</title>
        <authorList>
            <person name="Maus I."/>
            <person name="Wibberg D."/>
            <person name="Stantscheff R."/>
            <person name="Eikmeyer F.G."/>
            <person name="Seffner A."/>
            <person name="Boelter J."/>
            <person name="Szczepanowski R."/>
            <person name="Blom J."/>
            <person name="Jaenicke S."/>
            <person name="Konig H."/>
            <person name="Puhler A."/>
            <person name="Schluter A."/>
        </authorList>
    </citation>
    <scope>NUCLEOTIDE SEQUENCE [LARGE SCALE GENOMIC DNA]</scope>
    <source>
        <strain evidence="2">ATCC 43281 / DSM 3045 / OCM 15 / MS2</strain>
    </source>
</reference>
<dbReference type="KEGG" id="mbg:BN140_0015"/>
<dbReference type="STRING" id="1201294.BN140_0015"/>
<dbReference type="HOGENOM" id="CLU_978646_0_0_2"/>
<dbReference type="BioCyc" id="MBOU1201294:BN140_RS00070-MONOMER"/>
<dbReference type="Proteomes" id="UP000009007">
    <property type="component" value="Chromosome I"/>
</dbReference>
<gene>
    <name evidence="1" type="ordered locus">BN140_0015</name>
</gene>
<dbReference type="RefSeq" id="WP_014865915.1">
    <property type="nucleotide sequence ID" value="NC_018227.2"/>
</dbReference>
<dbReference type="PATRIC" id="fig|1201294.9.peg.16"/>
<accession>I7J6Y4</accession>
<dbReference type="InterPro" id="IPR021219">
    <property type="entry name" value="DUF2703"/>
</dbReference>